<gene>
    <name evidence="3" type="ORF">HINF_LOCUS51591</name>
    <name evidence="2" type="ORF">HINF_LOCUS63699</name>
</gene>
<dbReference type="EMBL" id="CATOUU010001171">
    <property type="protein sequence ID" value="CAI9976054.1"/>
    <property type="molecule type" value="Genomic_DNA"/>
</dbReference>
<reference evidence="2" key="1">
    <citation type="submission" date="2023-06" db="EMBL/GenBank/DDBJ databases">
        <authorList>
            <person name="Kurt Z."/>
        </authorList>
    </citation>
    <scope>NUCLEOTIDE SEQUENCE</scope>
</reference>
<evidence type="ECO:0000313" key="2">
    <source>
        <dbReference type="EMBL" id="CAI9976054.1"/>
    </source>
</evidence>
<dbReference type="AlphaFoldDB" id="A0AA86RQ97"/>
<evidence type="ECO:0000256" key="1">
    <source>
        <dbReference type="SAM" id="MobiDB-lite"/>
    </source>
</evidence>
<name>A0AA86RQ97_9EUKA</name>
<feature type="compositionally biased region" description="Polar residues" evidence="1">
    <location>
        <begin position="1016"/>
        <end position="1038"/>
    </location>
</feature>
<comment type="caution">
    <text evidence="2">The sequence shown here is derived from an EMBL/GenBank/DDBJ whole genome shotgun (WGS) entry which is preliminary data.</text>
</comment>
<evidence type="ECO:0000313" key="4">
    <source>
        <dbReference type="Proteomes" id="UP001642409"/>
    </source>
</evidence>
<dbReference type="Proteomes" id="UP001642409">
    <property type="component" value="Unassembled WGS sequence"/>
</dbReference>
<sequence length="1087" mass="125642">MLFRSKTSLSKLQRAIALSDFSSVDLYPTVTVNYVTQVLQSPIIPLALTLNAPECESYISYLQTRLQQELPQFLTPFYKLLFQNRFFDKININWLTFYRFFITTKFGQNLVLTRINGENPLILKLLEMDSGFIDIYHLELEETERKMLYGAFRMLSNTHKIDLLNTAFEQDHQIFKETVLGLNVQKFNAEQKIKIIQALVKGQKDAQIKERLEEIQQINYLQALSENTTNGLLLAIICDICKLQDEEKILRIMLGKQIYSKQIEKLTTGTSEEKIYAACFLNSLCIKFKQARAYIQQQQFKYNLALFSNFDALAASFSKLPLQPCQFQTGDKIQCYLNTNKQVLFLSPQIQDVLNRLQIKNAEIQRFVLKINGIECDYVVPEQLKAAYNFEVLMRTVIKYLNTGAKMLEKQYFIPFCHNLNVNGSGNTQMFINKGVQQDYKFCQLKSIFIQQSQSKSAISSNSKTIVKSENIQSNCFSIKNMLALVKKQLNNLQEYQLKYLFYEDIMELSIFSSPKQTEQSKNTIYSKILDSLNKIYNPLVQKHFKCDNDKEKYYMEIDLYILKQLTQNSERASMQISGKMTHKSISSPPSFNALRDGIMYASANSPHVHVNRVRELNCYCFLAVMSYFNYKLDDFVSFTELMFIQELANLLIESDISVNDEQVTFEEFYQFSFNLSTIDAQILKQIRNTTIPVSFTKSQIQQQPSSSPMSILAQSVTKQQITSSTPKTKVESQLLHSVLNSQTITEQKTAKFTTVDQLFQKQKFNYEPEIKKPEFTHKGTLVKSAHQILKAQPGILNGPREFTANSQLTLSQLVVIKDAVKQCEPVKEEVKKEVIKNVIQEQKEANQIQIEKPNILIENPQQEIQKVEPIQQDNLEPEPEKQISNEQVDKLNETVQHIPIIQENITEPKIETNNQNSIENITAPIEQNSLDKINSYDNKTIEDIEPEVQLLDPVQSQNSEQKRKKRRNSQFTELLVLEESSTQNLPIQEEMPPVPTQDIESDQKQKKRKRRESQLIDSQQEIQDQSTSLNLDQQNETIDLCPLDLPSPEQEIPDMPVLDVTETITETDSTNKSKKRKKRSTQESIE</sequence>
<feature type="region of interest" description="Disordered" evidence="1">
    <location>
        <begin position="979"/>
        <end position="1087"/>
    </location>
</feature>
<organism evidence="2">
    <name type="scientific">Hexamita inflata</name>
    <dbReference type="NCBI Taxonomy" id="28002"/>
    <lineage>
        <taxon>Eukaryota</taxon>
        <taxon>Metamonada</taxon>
        <taxon>Diplomonadida</taxon>
        <taxon>Hexamitidae</taxon>
        <taxon>Hexamitinae</taxon>
        <taxon>Hexamita</taxon>
    </lineage>
</organism>
<evidence type="ECO:0000313" key="3">
    <source>
        <dbReference type="EMBL" id="CAL6064918.1"/>
    </source>
</evidence>
<dbReference type="EMBL" id="CAXDID020000252">
    <property type="protein sequence ID" value="CAL6064918.1"/>
    <property type="molecule type" value="Genomic_DNA"/>
</dbReference>
<proteinExistence type="predicted"/>
<accession>A0AA86RQ97</accession>
<protein>
    <submittedName>
        <fullName evidence="3">Hypothetical_protein</fullName>
    </submittedName>
</protein>
<keyword evidence="4" id="KW-1185">Reference proteome</keyword>
<reference evidence="3 4" key="2">
    <citation type="submission" date="2024-07" db="EMBL/GenBank/DDBJ databases">
        <authorList>
            <person name="Akdeniz Z."/>
        </authorList>
    </citation>
    <scope>NUCLEOTIDE SEQUENCE [LARGE SCALE GENOMIC DNA]</scope>
</reference>